<protein>
    <submittedName>
        <fullName evidence="5">Uncharacterized protein</fullName>
    </submittedName>
</protein>
<evidence type="ECO:0000256" key="3">
    <source>
        <dbReference type="SAM" id="SignalP"/>
    </source>
</evidence>
<dbReference type="Proteomes" id="UP000095281">
    <property type="component" value="Unplaced"/>
</dbReference>
<feature type="transmembrane region" description="Helical" evidence="2">
    <location>
        <begin position="365"/>
        <end position="391"/>
    </location>
</feature>
<feature type="signal peptide" evidence="3">
    <location>
        <begin position="1"/>
        <end position="18"/>
    </location>
</feature>
<sequence length="435" mass="49881">MLRLLLLILFLFVPFLNSAVKSEEVGYGRHIKEGEKITKMGEAQRIVNKNEEIKEYKDVGDNACDLTLDDNGNIILHYKNDGIIKDKGCAVDMLTTKNWSNNFEFTATIMNGNSELKNCLISAHDGFNFNKLPFAYSIGLDEFEEFKKGPRYDLNLKCRCKEQLGGCLKRTGMEIGWRYTGYTIRIHIEPIGEPLSLDREKDKITNEMSESKVQTKEDKNNYSLLFYEFDAAYCLLKENIVEPKAWEIIDEKHKNKEFNYLFVFYLLPQNATFIHSRDNNGWSIKKGETPSGPKCKDIQIKFNGSYYKLLMNGFNNDENIQLESSTKTFSTKTTKESIISIKSTSTIIKTTTNILTTKNNNNLKWYLIGGIVGIILIILIICGVILFILMINKEDNNEETKGENNLIKEMSTNVGMTTTTNTTKKNDKSQRKKYC</sequence>
<keyword evidence="3" id="KW-0732">Signal</keyword>
<accession>A0A1I8C1Q3</accession>
<proteinExistence type="predicted"/>
<reference evidence="5" key="1">
    <citation type="submission" date="2016-11" db="UniProtKB">
        <authorList>
            <consortium name="WormBaseParasite"/>
        </authorList>
    </citation>
    <scope>IDENTIFICATION</scope>
</reference>
<evidence type="ECO:0000256" key="1">
    <source>
        <dbReference type="SAM" id="MobiDB-lite"/>
    </source>
</evidence>
<keyword evidence="2" id="KW-0812">Transmembrane</keyword>
<name>A0A1I8C1Q3_MELHA</name>
<keyword evidence="4" id="KW-1185">Reference proteome</keyword>
<evidence type="ECO:0000313" key="4">
    <source>
        <dbReference type="Proteomes" id="UP000095281"/>
    </source>
</evidence>
<feature type="chain" id="PRO_5009316388" evidence="3">
    <location>
        <begin position="19"/>
        <end position="435"/>
    </location>
</feature>
<dbReference type="WBParaSite" id="MhA1_Contig943.frz3.gene3">
    <property type="protein sequence ID" value="MhA1_Contig943.frz3.gene3"/>
    <property type="gene ID" value="MhA1_Contig943.frz3.gene3"/>
</dbReference>
<evidence type="ECO:0000256" key="2">
    <source>
        <dbReference type="SAM" id="Phobius"/>
    </source>
</evidence>
<keyword evidence="2" id="KW-1133">Transmembrane helix</keyword>
<evidence type="ECO:0000313" key="5">
    <source>
        <dbReference type="WBParaSite" id="MhA1_Contig943.frz3.gene3"/>
    </source>
</evidence>
<feature type="region of interest" description="Disordered" evidence="1">
    <location>
        <begin position="408"/>
        <end position="435"/>
    </location>
</feature>
<dbReference type="AlphaFoldDB" id="A0A1I8C1Q3"/>
<keyword evidence="2" id="KW-0472">Membrane</keyword>
<organism evidence="4 5">
    <name type="scientific">Meloidogyne hapla</name>
    <name type="common">Root-knot nematode worm</name>
    <dbReference type="NCBI Taxonomy" id="6305"/>
    <lineage>
        <taxon>Eukaryota</taxon>
        <taxon>Metazoa</taxon>
        <taxon>Ecdysozoa</taxon>
        <taxon>Nematoda</taxon>
        <taxon>Chromadorea</taxon>
        <taxon>Rhabditida</taxon>
        <taxon>Tylenchina</taxon>
        <taxon>Tylenchomorpha</taxon>
        <taxon>Tylenchoidea</taxon>
        <taxon>Meloidogynidae</taxon>
        <taxon>Meloidogyninae</taxon>
        <taxon>Meloidogyne</taxon>
    </lineage>
</organism>